<gene>
    <name evidence="2" type="ORF">JOF56_001074</name>
</gene>
<organism evidence="2 3">
    <name type="scientific">Kibdelosporangium banguiense</name>
    <dbReference type="NCBI Taxonomy" id="1365924"/>
    <lineage>
        <taxon>Bacteria</taxon>
        <taxon>Bacillati</taxon>
        <taxon>Actinomycetota</taxon>
        <taxon>Actinomycetes</taxon>
        <taxon>Pseudonocardiales</taxon>
        <taxon>Pseudonocardiaceae</taxon>
        <taxon>Kibdelosporangium</taxon>
    </lineage>
</organism>
<accession>A0ABS4T8D8</accession>
<evidence type="ECO:0000259" key="1">
    <source>
        <dbReference type="Pfam" id="PF21806"/>
    </source>
</evidence>
<sequence length="135" mass="15483">MARFLAGEPKPPGFNERWQNNIRTWAAEGKSVSRVRLVRFPLSDYQRYIFSWGVPTNIAAGEDVRVLDITDESFGLPDQDFWIFDDSIVVHLNFNPDGTVINAELIDEPDMDKYHGWQAIALKNSVPFGEWDARP</sequence>
<dbReference type="EMBL" id="JAGINW010000001">
    <property type="protein sequence ID" value="MBP2320689.1"/>
    <property type="molecule type" value="Genomic_DNA"/>
</dbReference>
<dbReference type="Proteomes" id="UP001519332">
    <property type="component" value="Unassembled WGS sequence"/>
</dbReference>
<proteinExistence type="predicted"/>
<reference evidence="2 3" key="1">
    <citation type="submission" date="2021-03" db="EMBL/GenBank/DDBJ databases">
        <title>Sequencing the genomes of 1000 actinobacteria strains.</title>
        <authorList>
            <person name="Klenk H.-P."/>
        </authorList>
    </citation>
    <scope>NUCLEOTIDE SEQUENCE [LARGE SCALE GENOMIC DNA]</scope>
    <source>
        <strain evidence="2 3">DSM 46670</strain>
    </source>
</reference>
<evidence type="ECO:0000313" key="2">
    <source>
        <dbReference type="EMBL" id="MBP2320689.1"/>
    </source>
</evidence>
<feature type="domain" description="DUF6879" evidence="1">
    <location>
        <begin position="1"/>
        <end position="131"/>
    </location>
</feature>
<dbReference type="InterPro" id="IPR049244">
    <property type="entry name" value="DUF6879"/>
</dbReference>
<comment type="caution">
    <text evidence="2">The sequence shown here is derived from an EMBL/GenBank/DDBJ whole genome shotgun (WGS) entry which is preliminary data.</text>
</comment>
<keyword evidence="3" id="KW-1185">Reference proteome</keyword>
<evidence type="ECO:0000313" key="3">
    <source>
        <dbReference type="Proteomes" id="UP001519332"/>
    </source>
</evidence>
<dbReference type="Pfam" id="PF21806">
    <property type="entry name" value="DUF6879"/>
    <property type="match status" value="1"/>
</dbReference>
<name>A0ABS4T8D8_9PSEU</name>
<protein>
    <recommendedName>
        <fullName evidence="1">DUF6879 domain-containing protein</fullName>
    </recommendedName>
</protein>